<feature type="compositionally biased region" description="Basic and acidic residues" evidence="5">
    <location>
        <begin position="538"/>
        <end position="553"/>
    </location>
</feature>
<feature type="region of interest" description="Disordered" evidence="5">
    <location>
        <begin position="147"/>
        <end position="261"/>
    </location>
</feature>
<dbReference type="PANTHER" id="PTHR14491:SF7">
    <property type="entry name" value="SOSONDOWAH, ISOFORM G"/>
    <property type="match status" value="1"/>
</dbReference>
<dbReference type="Proteomes" id="UP001497472">
    <property type="component" value="Unassembled WGS sequence"/>
</dbReference>
<evidence type="ECO:0000256" key="2">
    <source>
        <dbReference type="ARBA" id="ARBA00023043"/>
    </source>
</evidence>
<reference evidence="7 8" key="1">
    <citation type="submission" date="2023-11" db="EMBL/GenBank/DDBJ databases">
        <authorList>
            <person name="Okamura Y."/>
        </authorList>
    </citation>
    <scope>NUCLEOTIDE SEQUENCE [LARGE SCALE GENOMIC DNA]</scope>
</reference>
<dbReference type="Pfam" id="PF25877">
    <property type="entry name" value="WHD_SOWAH"/>
    <property type="match status" value="1"/>
</dbReference>
<keyword evidence="2 4" id="KW-0040">ANK repeat</keyword>
<accession>A0AAV1JZC1</accession>
<evidence type="ECO:0000256" key="5">
    <source>
        <dbReference type="SAM" id="MobiDB-lite"/>
    </source>
</evidence>
<dbReference type="InterPro" id="IPR002110">
    <property type="entry name" value="Ankyrin_rpt"/>
</dbReference>
<proteinExistence type="inferred from homology"/>
<dbReference type="SMART" id="SM00248">
    <property type="entry name" value="ANK"/>
    <property type="match status" value="2"/>
</dbReference>
<dbReference type="PROSITE" id="PS50297">
    <property type="entry name" value="ANK_REP_REGION"/>
    <property type="match status" value="1"/>
</dbReference>
<feature type="compositionally biased region" description="Basic and acidic residues" evidence="5">
    <location>
        <begin position="208"/>
        <end position="219"/>
    </location>
</feature>
<feature type="region of interest" description="Disordered" evidence="5">
    <location>
        <begin position="89"/>
        <end position="115"/>
    </location>
</feature>
<dbReference type="Pfam" id="PF12796">
    <property type="entry name" value="Ank_2"/>
    <property type="match status" value="1"/>
</dbReference>
<dbReference type="EMBL" id="CAVLEF010000279">
    <property type="protein sequence ID" value="CAK1554856.1"/>
    <property type="molecule type" value="Genomic_DNA"/>
</dbReference>
<keyword evidence="8" id="KW-1185">Reference proteome</keyword>
<protein>
    <recommendedName>
        <fullName evidence="6">SOWAHA-C winged helix-turn-helix domain-containing protein</fullName>
    </recommendedName>
</protein>
<feature type="domain" description="SOWAHA-C winged helix-turn-helix" evidence="6">
    <location>
        <begin position="6"/>
        <end position="83"/>
    </location>
</feature>
<feature type="region of interest" description="Disordered" evidence="5">
    <location>
        <begin position="534"/>
        <end position="631"/>
    </location>
</feature>
<feature type="region of interest" description="Disordered" evidence="5">
    <location>
        <begin position="123"/>
        <end position="142"/>
    </location>
</feature>
<name>A0AAV1JZC1_9NEOP</name>
<organism evidence="7 8">
    <name type="scientific">Leptosia nina</name>
    <dbReference type="NCBI Taxonomy" id="320188"/>
    <lineage>
        <taxon>Eukaryota</taxon>
        <taxon>Metazoa</taxon>
        <taxon>Ecdysozoa</taxon>
        <taxon>Arthropoda</taxon>
        <taxon>Hexapoda</taxon>
        <taxon>Insecta</taxon>
        <taxon>Pterygota</taxon>
        <taxon>Neoptera</taxon>
        <taxon>Endopterygota</taxon>
        <taxon>Lepidoptera</taxon>
        <taxon>Glossata</taxon>
        <taxon>Ditrysia</taxon>
        <taxon>Papilionoidea</taxon>
        <taxon>Pieridae</taxon>
        <taxon>Pierinae</taxon>
        <taxon>Leptosia</taxon>
    </lineage>
</organism>
<comment type="caution">
    <text evidence="7">The sequence shown here is derived from an EMBL/GenBank/DDBJ whole genome shotgun (WGS) entry which is preliminary data.</text>
</comment>
<feature type="compositionally biased region" description="Polar residues" evidence="5">
    <location>
        <begin position="591"/>
        <end position="600"/>
    </location>
</feature>
<evidence type="ECO:0000259" key="6">
    <source>
        <dbReference type="Pfam" id="PF25877"/>
    </source>
</evidence>
<feature type="compositionally biased region" description="Polar residues" evidence="5">
    <location>
        <begin position="231"/>
        <end position="243"/>
    </location>
</feature>
<dbReference type="SUPFAM" id="SSF48403">
    <property type="entry name" value="Ankyrin repeat"/>
    <property type="match status" value="1"/>
</dbReference>
<dbReference type="PANTHER" id="PTHR14491">
    <property type="entry name" value="SOSONDOWAH, ISOFORM G"/>
    <property type="match status" value="1"/>
</dbReference>
<sequence>MSTPAELSFDEILKYMLAHNGKVTNYELVKHFKVFLMNPNMRDEARNTFKKHVNSLAVIKTQNNEKWLILKKKYLPSNQSIDGINEIKNDESMSVATDEPDEQPPSRPPLPLLNQDFNLLGSILPSQDPVLPPPIEHSSEASKEIVQDNLIEDIPPKVHPRRKSEKATAEKTTSASDLSLRMSIPNETTDPESSTLTSSRSESTLIDSEQKISVKERKQMFNRMASESDVLKSNKSGNSTSTIDYEGRASPDHKETEPLDPKQKQWILCAARGDYHVLAKMCKENSKLVKTKDPFTLDSTRALGYICRKRHRTIASFARNTSSVENRTGRRILQINKLSPVQYFTDVESGNARPYIPTESAVSTPTSCINADCYETLDKTAMHWACKRGDENLVKLLAGIQRHIVNERSGYTPLHIAMQFRRENVYRLLVEVYDADPNVRDWSGKKPRQYLVHMDTSLSPGSYRKPPQNNLRRTVTAPPNINQVPIVTLRRSESLMPSKKEGFLRIGSLNVRVKKTTEAFSNFLGVGATRSSAYVPKSARERELDRRSDDSDQLKSWGSADNIQKDDKMLPPMNNKVRKRAANGRRGVASHSRSTPSTPDQPRAQIGAGGNGDSDSDSAAGFHAAWRQLQS</sequence>
<dbReference type="AlphaFoldDB" id="A0AAV1JZC1"/>
<evidence type="ECO:0000313" key="8">
    <source>
        <dbReference type="Proteomes" id="UP001497472"/>
    </source>
</evidence>
<dbReference type="PROSITE" id="PS50088">
    <property type="entry name" value="ANK_REPEAT"/>
    <property type="match status" value="1"/>
</dbReference>
<feature type="compositionally biased region" description="Basic and acidic residues" evidence="5">
    <location>
        <begin position="245"/>
        <end position="261"/>
    </location>
</feature>
<dbReference type="Gene3D" id="1.25.40.20">
    <property type="entry name" value="Ankyrin repeat-containing domain"/>
    <property type="match status" value="1"/>
</dbReference>
<feature type="compositionally biased region" description="Low complexity" evidence="5">
    <location>
        <begin position="192"/>
        <end position="205"/>
    </location>
</feature>
<feature type="repeat" description="ANK" evidence="4">
    <location>
        <begin position="409"/>
        <end position="431"/>
    </location>
</feature>
<evidence type="ECO:0000313" key="7">
    <source>
        <dbReference type="EMBL" id="CAK1554856.1"/>
    </source>
</evidence>
<evidence type="ECO:0000256" key="1">
    <source>
        <dbReference type="ARBA" id="ARBA00022737"/>
    </source>
</evidence>
<dbReference type="InterPro" id="IPR058889">
    <property type="entry name" value="WHD_SOWAHA-C"/>
</dbReference>
<keyword evidence="1" id="KW-0677">Repeat</keyword>
<comment type="similarity">
    <text evidence="3">Belongs to the SOWAH family.</text>
</comment>
<dbReference type="InterPro" id="IPR036770">
    <property type="entry name" value="Ankyrin_rpt-contain_sf"/>
</dbReference>
<evidence type="ECO:0000256" key="3">
    <source>
        <dbReference type="ARBA" id="ARBA00038122"/>
    </source>
</evidence>
<evidence type="ECO:0000256" key="4">
    <source>
        <dbReference type="PROSITE-ProRule" id="PRU00023"/>
    </source>
</evidence>
<gene>
    <name evidence="7" type="ORF">LNINA_LOCUS13716</name>
</gene>